<organism evidence="1 2">
    <name type="scientific">Solanum verrucosum</name>
    <dbReference type="NCBI Taxonomy" id="315347"/>
    <lineage>
        <taxon>Eukaryota</taxon>
        <taxon>Viridiplantae</taxon>
        <taxon>Streptophyta</taxon>
        <taxon>Embryophyta</taxon>
        <taxon>Tracheophyta</taxon>
        <taxon>Spermatophyta</taxon>
        <taxon>Magnoliopsida</taxon>
        <taxon>eudicotyledons</taxon>
        <taxon>Gunneridae</taxon>
        <taxon>Pentapetalae</taxon>
        <taxon>asterids</taxon>
        <taxon>lamiids</taxon>
        <taxon>Solanales</taxon>
        <taxon>Solanaceae</taxon>
        <taxon>Solanoideae</taxon>
        <taxon>Solaneae</taxon>
        <taxon>Solanum</taxon>
    </lineage>
</organism>
<dbReference type="EMBL" id="CP133615">
    <property type="protein sequence ID" value="WMV25382.1"/>
    <property type="molecule type" value="Genomic_DNA"/>
</dbReference>
<keyword evidence="2" id="KW-1185">Reference proteome</keyword>
<name>A0AAF0QMD4_SOLVR</name>
<sequence length="19" mass="2264">MSLMMDRKLLTPVMLRSQI</sequence>
<dbReference type="Proteomes" id="UP001234989">
    <property type="component" value="Chromosome 4"/>
</dbReference>
<accession>A0AAF0QMD4</accession>
<gene>
    <name evidence="1" type="ORF">MTR67_018767</name>
</gene>
<evidence type="ECO:0000313" key="1">
    <source>
        <dbReference type="EMBL" id="WMV25382.1"/>
    </source>
</evidence>
<reference evidence="1" key="1">
    <citation type="submission" date="2023-08" db="EMBL/GenBank/DDBJ databases">
        <title>A de novo genome assembly of Solanum verrucosum Schlechtendal, a Mexican diploid species geographically isolated from the other diploid A-genome species in potato relatives.</title>
        <authorList>
            <person name="Hosaka K."/>
        </authorList>
    </citation>
    <scope>NUCLEOTIDE SEQUENCE</scope>
    <source>
        <tissue evidence="1">Young leaves</tissue>
    </source>
</reference>
<evidence type="ECO:0000313" key="2">
    <source>
        <dbReference type="Proteomes" id="UP001234989"/>
    </source>
</evidence>
<dbReference type="AlphaFoldDB" id="A0AAF0QMD4"/>
<protein>
    <submittedName>
        <fullName evidence="1">Uncharacterized protein</fullName>
    </submittedName>
</protein>
<proteinExistence type="predicted"/>